<sequence length="1811" mass="198053">VDSHESRIFSGFSSLESIFCENPWPSREVYPYEEGVSFEKLRQGTPNNDGFSIDQKQFDGSSIDPVLYGGNEEYFNFKMSYCADSGRSGTKNDDLPYLEPKVISTTVAPKVCQIQGNSCTNNNDCGFAWIREDRDIAIAADASRVCATHGTTEQFVYSHHEDAVSINGRRLTVDNEFSCNDASDCNNPQTYGDGLVLRKDDGTYRRVEGDELQNIVQNSTCIGLNGLNRQEQCVEDPHFDLDSKPIKQFLMFSDINDDVIGIQIYSNPTRISAYDWYGAHYNNVNDYREIVVGGYDAISNGDNYYVNALNILSTGEVKNFIYLFTINEKASPNTHEVFQRLIDSLEFNINLSDFGYCSAPFPIADGQDRYSAAPEDILNTPSGEIQLACSTDFDCVGTGGESLDGTGGICSNAKTKFLRDWTRLQNLQNVQRNIEGYFANTGEYPGLEGGTFIPGYTNSMWGSWDGRLGEIVGASAGLDTDPVNEWSSCGYCAQNTSMFCTNDQQCGENGPCQISDPQTCWSADQRLFICPAVSQVFEYDKTNDGGYMLHDHLEFFHADDQILNEFLPNINNFTTDSWCTPGRIESPFVENCGDGIVNTNAEEMCDPPGSFKLVQRGAPPGNGTCQFSQDACNQVDGCRAYIPIDRSEGAIQRTFIGLGDVGKSGVCVGPNAGLTDAELQRNRDLGAPLDIGGLNIITERNAYTVQDFLNRFGQNGSIDNFPVQLIGCNEIQDCRNINTYRRPTSEIGITNMLPNDGTLFLEYQNGDPNGSFAQQFFNANQNSIDCVPLSYFYGGQGRQPSVEACIPQDQQNLVDCPAGQRALRSCSLTCQYEYSACAPIGTCGNGVVEAGESCDDGALNGEYGHCSRDCSQKSGNYCGNGQIDTNENGQPIEYCEVVSGFDFVTRPLAGSKMRFSVGQSGIDPTKFLTGEDIVDDLVNNITNNCQNCQNSAFAMGLVTALGFNDLRDNAPAMFAHRCSNDPSLICNPARGDEDCSAPSANLTLSIGRTFTENDFSSAFTNQLQNFGHCEARPGRYGTSYYPDQQFSCGWDCKQVGEYCGDGLFQPDYEECDDSNGRNIDGCNNLCQKENIACMDATPRGEVIVANGHTSITKRYDANTISACLNTTGNEICRGIGFECISATGAAGDSCESLLTSEIGRNVVILCDGEMSQQQQEQVGSGIAGSCGDGVVQGDDGEVCDRGADNGVACDPIYGQSCTYCSDDCRQILTVDADEYCGDGKIEFIPGGPLGLRAEACDFDAQGNVITGPPGNPAAAQITSCGSITDPGRVPKGTVTCENNCTTLNTSSCIACGEYEDIACVGQGCNPQEIVDLTKPIPKLAVLNVISPLATNPDWGNQSEFLTSIQQEGSTMHRVLVLNDVLDTWQRTNPFTGSMTTPTMCQSLGWSASSANTVVLDACDGGETPEECRALHKKFVTASNQRDYMQQQWLCNASPYYFPFDRGYGYLKIQNINEANDAQWQWSQNTEKVRGLESDARCNGEYSVYFGGRGIQEAKSASYPGCGGSVPCRNGEKRAFYESYGDFFPYPVNGERRTIENEYVLSPAVPISTLRAIIRYKNVSAQGGQNKFVGNVFVLDSQGRTSGSLAGYAMAPTLAQQNPGQNYLCTQMKKKSEADNDCSPNRRQDCDVWWPTNCTAQNRGTWVSDIGHLQENYAQATSFGIFEEVQGRPGELFGFFVEGIGPGGNLPINNYRDQEISVELYEYHEGQVPSYSLYMPTRVYKLAQSRGSNNPRARYWHVFNIRVNADQTYTVEDVEDANNQTSPNGTVASCFANILCNMNGQCNPELLPENCR</sequence>
<evidence type="ECO:0000256" key="2">
    <source>
        <dbReference type="ARBA" id="ARBA00022737"/>
    </source>
</evidence>
<feature type="non-terminal residue" evidence="4">
    <location>
        <position position="1"/>
    </location>
</feature>
<protein>
    <submittedName>
        <fullName evidence="4">Uncharacterized protein</fullName>
    </submittedName>
</protein>
<accession>A0A2H0N4R9</accession>
<dbReference type="Proteomes" id="UP000229600">
    <property type="component" value="Unassembled WGS sequence"/>
</dbReference>
<evidence type="ECO:0000313" key="5">
    <source>
        <dbReference type="Proteomes" id="UP000229600"/>
    </source>
</evidence>
<organism evidence="4 5">
    <name type="scientific">Candidatus Magasanikbacteria bacterium CG11_big_fil_rev_8_21_14_0_20_39_34</name>
    <dbReference type="NCBI Taxonomy" id="1974653"/>
    <lineage>
        <taxon>Bacteria</taxon>
        <taxon>Candidatus Magasanikiibacteriota</taxon>
    </lineage>
</organism>
<keyword evidence="1" id="KW-0732">Signal</keyword>
<name>A0A2H0N4R9_9BACT</name>
<reference evidence="4 5" key="1">
    <citation type="submission" date="2017-09" db="EMBL/GenBank/DDBJ databases">
        <title>Depth-based differentiation of microbial function through sediment-hosted aquifers and enrichment of novel symbionts in the deep terrestrial subsurface.</title>
        <authorList>
            <person name="Probst A.J."/>
            <person name="Ladd B."/>
            <person name="Jarett J.K."/>
            <person name="Geller-Mcgrath D.E."/>
            <person name="Sieber C.M."/>
            <person name="Emerson J.B."/>
            <person name="Anantharaman K."/>
            <person name="Thomas B.C."/>
            <person name="Malmstrom R."/>
            <person name="Stieglmeier M."/>
            <person name="Klingl A."/>
            <person name="Woyke T."/>
            <person name="Ryan C.M."/>
            <person name="Banfield J.F."/>
        </authorList>
    </citation>
    <scope>NUCLEOTIDE SEQUENCE [LARGE SCALE GENOMIC DNA]</scope>
    <source>
        <strain evidence="4">CG11_big_fil_rev_8_21_14_0_20_39_34</strain>
    </source>
</reference>
<gene>
    <name evidence="4" type="ORF">COV59_01755</name>
</gene>
<keyword evidence="2" id="KW-0677">Repeat</keyword>
<evidence type="ECO:0000313" key="4">
    <source>
        <dbReference type="EMBL" id="PIR03892.1"/>
    </source>
</evidence>
<dbReference type="NCBIfam" id="TIGR02232">
    <property type="entry name" value="myxo_disulf_rpt"/>
    <property type="match status" value="1"/>
</dbReference>
<comment type="caution">
    <text evidence="4">The sequence shown here is derived from an EMBL/GenBank/DDBJ whole genome shotgun (WGS) entry which is preliminary data.</text>
</comment>
<proteinExistence type="predicted"/>
<evidence type="ECO:0000256" key="3">
    <source>
        <dbReference type="ARBA" id="ARBA00023157"/>
    </source>
</evidence>
<dbReference type="EMBL" id="PCWN01000007">
    <property type="protein sequence ID" value="PIR03892.1"/>
    <property type="molecule type" value="Genomic_DNA"/>
</dbReference>
<keyword evidence="3" id="KW-1015">Disulfide bond</keyword>
<evidence type="ECO:0000256" key="1">
    <source>
        <dbReference type="ARBA" id="ARBA00022729"/>
    </source>
</evidence>
<dbReference type="InterPro" id="IPR011936">
    <property type="entry name" value="Myxo_disulph_rpt"/>
</dbReference>